<dbReference type="Proteomes" id="UP000268096">
    <property type="component" value="Unassembled WGS sequence"/>
</dbReference>
<dbReference type="AlphaFoldDB" id="A0A0P9ZVG3"/>
<name>A0A0P9ZVG3_PSESX</name>
<protein>
    <submittedName>
        <fullName evidence="1">Uncharacterized protein</fullName>
    </submittedName>
</protein>
<comment type="caution">
    <text evidence="1">The sequence shown here is derived from an EMBL/GenBank/DDBJ whole genome shotgun (WGS) entry which is preliminary data.</text>
</comment>
<dbReference type="EMBL" id="RBTH01000112">
    <property type="protein sequence ID" value="RMT48315.1"/>
    <property type="molecule type" value="Genomic_DNA"/>
</dbReference>
<sequence>MPSGRAVLTRHQRITRRRIWWVSAITGALFCAITLFGPAIGGLITQ</sequence>
<reference evidence="1 2" key="1">
    <citation type="submission" date="2018-08" db="EMBL/GenBank/DDBJ databases">
        <title>Recombination of ecologically and evolutionarily significant loci maintains genetic cohesion in the Pseudomonas syringae species complex.</title>
        <authorList>
            <person name="Dillon M."/>
            <person name="Thakur S."/>
            <person name="Almeida R.N.D."/>
            <person name="Weir B.S."/>
            <person name="Guttman D.S."/>
        </authorList>
    </citation>
    <scope>NUCLEOTIDE SEQUENCE [LARGE SCALE GENOMIC DNA]</scope>
    <source>
        <strain evidence="1 2">ICMP 16926</strain>
    </source>
</reference>
<proteinExistence type="predicted"/>
<gene>
    <name evidence="1" type="ORF">ALP48_102047</name>
</gene>
<accession>A0A0P9ZVG3</accession>
<organism evidence="1 2">
    <name type="scientific">Pseudomonas syringae pv. solidagae</name>
    <dbReference type="NCBI Taxonomy" id="264458"/>
    <lineage>
        <taxon>Bacteria</taxon>
        <taxon>Pseudomonadati</taxon>
        <taxon>Pseudomonadota</taxon>
        <taxon>Gammaproteobacteria</taxon>
        <taxon>Pseudomonadales</taxon>
        <taxon>Pseudomonadaceae</taxon>
        <taxon>Pseudomonas</taxon>
        <taxon>Pseudomonas syringae</taxon>
    </lineage>
</organism>
<evidence type="ECO:0000313" key="1">
    <source>
        <dbReference type="EMBL" id="RMT48315.1"/>
    </source>
</evidence>
<evidence type="ECO:0000313" key="2">
    <source>
        <dbReference type="Proteomes" id="UP000268096"/>
    </source>
</evidence>